<dbReference type="SUPFAM" id="SSF52151">
    <property type="entry name" value="FabD/lysophospholipase-like"/>
    <property type="match status" value="1"/>
</dbReference>
<dbReference type="InterPro" id="IPR024925">
    <property type="entry name" value="Malonyl_CoA-ACP_transAc"/>
</dbReference>
<feature type="active site" evidence="5">
    <location>
        <position position="191"/>
    </location>
</feature>
<dbReference type="InterPro" id="IPR014043">
    <property type="entry name" value="Acyl_transferase_dom"/>
</dbReference>
<dbReference type="PIRSF" id="PIRSF000446">
    <property type="entry name" value="Mct"/>
    <property type="match status" value="1"/>
</dbReference>
<name>A0A0R2JNK8_9LACO</name>
<dbReference type="EC" id="2.3.1.39" evidence="4"/>
<dbReference type="Gene3D" id="3.30.70.250">
    <property type="entry name" value="Malonyl-CoA ACP transacylase, ACP-binding"/>
    <property type="match status" value="1"/>
</dbReference>
<proteinExistence type="inferred from homology"/>
<dbReference type="EMBL" id="JQBT01000033">
    <property type="protein sequence ID" value="KRN78751.1"/>
    <property type="molecule type" value="Genomic_DNA"/>
</dbReference>
<keyword evidence="2 4" id="KW-0012">Acyltransferase</keyword>
<evidence type="ECO:0000259" key="6">
    <source>
        <dbReference type="SMART" id="SM00827"/>
    </source>
</evidence>
<dbReference type="InterPro" id="IPR016035">
    <property type="entry name" value="Acyl_Trfase/lysoPLipase"/>
</dbReference>
<comment type="similarity">
    <text evidence="4">Belongs to the fabD family.</text>
</comment>
<dbReference type="RefSeq" id="WP_054645971.1">
    <property type="nucleotide sequence ID" value="NZ_FUXS01000002.1"/>
</dbReference>
<dbReference type="FunFam" id="3.30.70.250:FF:000001">
    <property type="entry name" value="Malonyl CoA-acyl carrier protein transacylase"/>
    <property type="match status" value="1"/>
</dbReference>
<dbReference type="GO" id="GO:0005829">
    <property type="term" value="C:cytosol"/>
    <property type="evidence" value="ECO:0007669"/>
    <property type="project" value="TreeGrafter"/>
</dbReference>
<dbReference type="Proteomes" id="UP000051565">
    <property type="component" value="Unassembled WGS sequence"/>
</dbReference>
<organism evidence="7 8">
    <name type="scientific">Fructilactobacillus lindneri DSM 20690 = JCM 11027</name>
    <dbReference type="NCBI Taxonomy" id="1122148"/>
    <lineage>
        <taxon>Bacteria</taxon>
        <taxon>Bacillati</taxon>
        <taxon>Bacillota</taxon>
        <taxon>Bacilli</taxon>
        <taxon>Lactobacillales</taxon>
        <taxon>Lactobacillaceae</taxon>
        <taxon>Fructilactobacillus</taxon>
    </lineage>
</organism>
<evidence type="ECO:0000256" key="3">
    <source>
        <dbReference type="ARBA" id="ARBA00048462"/>
    </source>
</evidence>
<dbReference type="OrthoDB" id="9805460at2"/>
<evidence type="ECO:0000256" key="1">
    <source>
        <dbReference type="ARBA" id="ARBA00022679"/>
    </source>
</evidence>
<evidence type="ECO:0000256" key="4">
    <source>
        <dbReference type="PIRNR" id="PIRNR000446"/>
    </source>
</evidence>
<dbReference type="SUPFAM" id="SSF55048">
    <property type="entry name" value="Probable ACP-binding domain of malonyl-CoA ACP transacylase"/>
    <property type="match status" value="1"/>
</dbReference>
<accession>A0A0R2JNK8</accession>
<evidence type="ECO:0000256" key="5">
    <source>
        <dbReference type="PIRSR" id="PIRSR000446-1"/>
    </source>
</evidence>
<dbReference type="InterPro" id="IPR050858">
    <property type="entry name" value="Mal-CoA-ACP_Trans/PKS_FabD"/>
</dbReference>
<dbReference type="PANTHER" id="PTHR42681:SF1">
    <property type="entry name" value="MALONYL-COA-ACYL CARRIER PROTEIN TRANSACYLASE, MITOCHONDRIAL"/>
    <property type="match status" value="1"/>
</dbReference>
<dbReference type="GeneID" id="61249842"/>
<evidence type="ECO:0000256" key="2">
    <source>
        <dbReference type="ARBA" id="ARBA00023315"/>
    </source>
</evidence>
<feature type="domain" description="Malonyl-CoA:ACP transacylase (MAT)" evidence="6">
    <location>
        <begin position="7"/>
        <end position="295"/>
    </location>
</feature>
<comment type="caution">
    <text evidence="7">The sequence shown here is derived from an EMBL/GenBank/DDBJ whole genome shotgun (WGS) entry which is preliminary data.</text>
</comment>
<evidence type="ECO:0000313" key="8">
    <source>
        <dbReference type="Proteomes" id="UP000051565"/>
    </source>
</evidence>
<protein>
    <recommendedName>
        <fullName evidence="4">Malonyl CoA-acyl carrier protein transacylase</fullName>
        <ecNumber evidence="4">2.3.1.39</ecNumber>
    </recommendedName>
</protein>
<dbReference type="PATRIC" id="fig|1122148.6.peg.1055"/>
<dbReference type="Pfam" id="PF00698">
    <property type="entry name" value="Acyl_transf_1"/>
    <property type="match status" value="1"/>
</dbReference>
<reference evidence="7 8" key="1">
    <citation type="journal article" date="2015" name="Genome Announc.">
        <title>Expanding the biotechnology potential of lactobacilli through comparative genomics of 213 strains and associated genera.</title>
        <authorList>
            <person name="Sun Z."/>
            <person name="Harris H.M."/>
            <person name="McCann A."/>
            <person name="Guo C."/>
            <person name="Argimon S."/>
            <person name="Zhang W."/>
            <person name="Yang X."/>
            <person name="Jeffery I.B."/>
            <person name="Cooney J.C."/>
            <person name="Kagawa T.F."/>
            <person name="Liu W."/>
            <person name="Song Y."/>
            <person name="Salvetti E."/>
            <person name="Wrobel A."/>
            <person name="Rasinkangas P."/>
            <person name="Parkhill J."/>
            <person name="Rea M.C."/>
            <person name="O'Sullivan O."/>
            <person name="Ritari J."/>
            <person name="Douillard F.P."/>
            <person name="Paul Ross R."/>
            <person name="Yang R."/>
            <person name="Briner A.E."/>
            <person name="Felis G.E."/>
            <person name="de Vos W.M."/>
            <person name="Barrangou R."/>
            <person name="Klaenhammer T.R."/>
            <person name="Caufield P.W."/>
            <person name="Cui Y."/>
            <person name="Zhang H."/>
            <person name="O'Toole P.W."/>
        </authorList>
    </citation>
    <scope>NUCLEOTIDE SEQUENCE [LARGE SCALE GENOMIC DNA]</scope>
    <source>
        <strain evidence="7 8">DSM 20690</strain>
    </source>
</reference>
<dbReference type="GO" id="GO:0006633">
    <property type="term" value="P:fatty acid biosynthetic process"/>
    <property type="evidence" value="ECO:0007669"/>
    <property type="project" value="TreeGrafter"/>
</dbReference>
<keyword evidence="8" id="KW-1185">Reference proteome</keyword>
<dbReference type="STRING" id="53444.AYR59_02990"/>
<dbReference type="GO" id="GO:0004314">
    <property type="term" value="F:[acyl-carrier-protein] S-malonyltransferase activity"/>
    <property type="evidence" value="ECO:0007669"/>
    <property type="project" value="UniProtKB-EC"/>
</dbReference>
<dbReference type="Gene3D" id="3.40.366.10">
    <property type="entry name" value="Malonyl-Coenzyme A Acyl Carrier Protein, domain 2"/>
    <property type="match status" value="1"/>
</dbReference>
<comment type="catalytic activity">
    <reaction evidence="3 4">
        <text>holo-[ACP] + malonyl-CoA = malonyl-[ACP] + CoA</text>
        <dbReference type="Rhea" id="RHEA:41792"/>
        <dbReference type="Rhea" id="RHEA-COMP:9623"/>
        <dbReference type="Rhea" id="RHEA-COMP:9685"/>
        <dbReference type="ChEBI" id="CHEBI:57287"/>
        <dbReference type="ChEBI" id="CHEBI:57384"/>
        <dbReference type="ChEBI" id="CHEBI:64479"/>
        <dbReference type="ChEBI" id="CHEBI:78449"/>
        <dbReference type="EC" id="2.3.1.39"/>
    </reaction>
</comment>
<feature type="active site" evidence="5">
    <location>
        <position position="85"/>
    </location>
</feature>
<dbReference type="SMART" id="SM00827">
    <property type="entry name" value="PKS_AT"/>
    <property type="match status" value="1"/>
</dbReference>
<dbReference type="InterPro" id="IPR001227">
    <property type="entry name" value="Ac_transferase_dom_sf"/>
</dbReference>
<dbReference type="InterPro" id="IPR016036">
    <property type="entry name" value="Malonyl_transacylase_ACP-bd"/>
</dbReference>
<evidence type="ECO:0000313" key="7">
    <source>
        <dbReference type="EMBL" id="KRN78751.1"/>
    </source>
</evidence>
<sequence length="304" mass="32836">MAKIGYLFSGQGSQFPGMGSDLYQAEPKYQQVIDTASEVLNIDLSDLSVIDDPNNVQVAILAMSYGIYQTIVDDFPMAQGMIGLSLGEYSALTASQSLDFSQGISLVHDRSHYMDEAGQQNPGAMAAVLKINPQKVIEICNEVTGAYPANFNTTAQTVIGGTKSGVKTASEELKAAGAKRVVPLKVAVASHTPLMQPASDQLAKRLQTVEFNNPVVPVISNTTTKPFTAANVKATLRDQLIKPTHFSADLEELRKLKGFDTLIEIGPGETLSRFAKKTLQGIKTYHIDSVASLQQVREELKTED</sequence>
<keyword evidence="1 4" id="KW-0808">Transferase</keyword>
<gene>
    <name evidence="7" type="ORF">IV52_GL001029</name>
</gene>
<dbReference type="PANTHER" id="PTHR42681">
    <property type="entry name" value="MALONYL-COA-ACYL CARRIER PROTEIN TRANSACYLASE, MITOCHONDRIAL"/>
    <property type="match status" value="1"/>
</dbReference>
<dbReference type="AlphaFoldDB" id="A0A0R2JNK8"/>